<proteinExistence type="predicted"/>
<dbReference type="EMBL" id="JAFLQZ010000004">
    <property type="protein sequence ID" value="MBO0357910.1"/>
    <property type="molecule type" value="Genomic_DNA"/>
</dbReference>
<dbReference type="Gene3D" id="1.20.120.450">
    <property type="entry name" value="dinb family like domain"/>
    <property type="match status" value="1"/>
</dbReference>
<dbReference type="Pfam" id="PF12867">
    <property type="entry name" value="DinB_2"/>
    <property type="match status" value="1"/>
</dbReference>
<organism evidence="2 3">
    <name type="scientific">Hymenobacter telluris</name>
    <dbReference type="NCBI Taxonomy" id="2816474"/>
    <lineage>
        <taxon>Bacteria</taxon>
        <taxon>Pseudomonadati</taxon>
        <taxon>Bacteroidota</taxon>
        <taxon>Cytophagia</taxon>
        <taxon>Cytophagales</taxon>
        <taxon>Hymenobacteraceae</taxon>
        <taxon>Hymenobacter</taxon>
    </lineage>
</organism>
<comment type="caution">
    <text evidence="2">The sequence shown here is derived from an EMBL/GenBank/DDBJ whole genome shotgun (WGS) entry which is preliminary data.</text>
</comment>
<keyword evidence="3" id="KW-1185">Reference proteome</keyword>
<dbReference type="SUPFAM" id="SSF109854">
    <property type="entry name" value="DinB/YfiT-like putative metalloenzymes"/>
    <property type="match status" value="1"/>
</dbReference>
<name>A0A939JC22_9BACT</name>
<dbReference type="InterPro" id="IPR024775">
    <property type="entry name" value="DinB-like"/>
</dbReference>
<accession>A0A939JC22</accession>
<evidence type="ECO:0000313" key="2">
    <source>
        <dbReference type="EMBL" id="MBO0357910.1"/>
    </source>
</evidence>
<gene>
    <name evidence="2" type="ORF">J0X19_08135</name>
</gene>
<evidence type="ECO:0000313" key="3">
    <source>
        <dbReference type="Proteomes" id="UP000664144"/>
    </source>
</evidence>
<reference evidence="2" key="1">
    <citation type="submission" date="2021-03" db="EMBL/GenBank/DDBJ databases">
        <authorList>
            <person name="Kim M.K."/>
        </authorList>
    </citation>
    <scope>NUCLEOTIDE SEQUENCE</scope>
    <source>
        <strain evidence="2">BT186</strain>
    </source>
</reference>
<evidence type="ECO:0000259" key="1">
    <source>
        <dbReference type="Pfam" id="PF12867"/>
    </source>
</evidence>
<sequence length="178" mass="20028">MLPLARPTADQYNAYYDTYISLVPEGTDPLAQLQHQPEQLRQLVGHLTDEQAQFAYAPGKWSIKEMLVHMLDTERIFAYRALRIARHDQQPLAGFEQDDYVPASGANARALESILNEYATVRAATLSLFDSFQPEAYDRMGTASGHPVSVRALAFMLPGHEAHHLHILQSRYLPNLPA</sequence>
<dbReference type="AlphaFoldDB" id="A0A939JC22"/>
<dbReference type="InterPro" id="IPR034660">
    <property type="entry name" value="DinB/YfiT-like"/>
</dbReference>
<dbReference type="Proteomes" id="UP000664144">
    <property type="component" value="Unassembled WGS sequence"/>
</dbReference>
<feature type="domain" description="DinB-like" evidence="1">
    <location>
        <begin position="32"/>
        <end position="167"/>
    </location>
</feature>
<protein>
    <submittedName>
        <fullName evidence="2">DinB family protein</fullName>
    </submittedName>
</protein>